<dbReference type="GeneID" id="77727356"/>
<dbReference type="Proteomes" id="UP001164286">
    <property type="component" value="Unassembled WGS sequence"/>
</dbReference>
<accession>A0AA38LSZ2</accession>
<feature type="compositionally biased region" description="Gly residues" evidence="1">
    <location>
        <begin position="223"/>
        <end position="234"/>
    </location>
</feature>
<dbReference type="EMBL" id="JAKWFO010000016">
    <property type="protein sequence ID" value="KAI9631861.1"/>
    <property type="molecule type" value="Genomic_DNA"/>
</dbReference>
<comment type="caution">
    <text evidence="2">The sequence shown here is derived from an EMBL/GenBank/DDBJ whole genome shotgun (WGS) entry which is preliminary data.</text>
</comment>
<keyword evidence="3" id="KW-1185">Reference proteome</keyword>
<name>A0AA38LSZ2_9TREE</name>
<evidence type="ECO:0000313" key="2">
    <source>
        <dbReference type="EMBL" id="KAI9631861.1"/>
    </source>
</evidence>
<protein>
    <submittedName>
        <fullName evidence="2">Uncharacterized protein</fullName>
    </submittedName>
</protein>
<sequence>MIDVRSSPARHLSACWKACTGDFSSIAAVRDAGSQVTDDAHPAPYISSRAVTTARVGRDRWTSGSRPSPKLCRRVKGSSGGLAFSSKADTPLGAIAWLLIGGLPECSVSESKDPMEHCVEIQMAARRAERLGPPTEENVTTAETQGARSLVAPSTGYTVQELVARMPDHVRQDSQIQSVASDTDNPEADSQYLMMKYMQQVRQRNSGVTDGGESAPGMDGTQAGRGGLTGPSGS</sequence>
<evidence type="ECO:0000313" key="3">
    <source>
        <dbReference type="Proteomes" id="UP001164286"/>
    </source>
</evidence>
<dbReference type="RefSeq" id="XP_052941638.1">
    <property type="nucleotide sequence ID" value="XM_053088151.1"/>
</dbReference>
<gene>
    <name evidence="2" type="ORF">MKK02DRAFT_30853</name>
</gene>
<proteinExistence type="predicted"/>
<feature type="region of interest" description="Disordered" evidence="1">
    <location>
        <begin position="201"/>
        <end position="234"/>
    </location>
</feature>
<reference evidence="2" key="1">
    <citation type="journal article" date="2022" name="G3 (Bethesda)">
        <title>High quality genome of the basidiomycete yeast Dioszegia hungarica PDD-24b-2 isolated from cloud water.</title>
        <authorList>
            <person name="Jarrige D."/>
            <person name="Haridas S."/>
            <person name="Bleykasten-Grosshans C."/>
            <person name="Joly M."/>
            <person name="Nadalig T."/>
            <person name="Sancelme M."/>
            <person name="Vuilleumier S."/>
            <person name="Grigoriev I.V."/>
            <person name="Amato P."/>
            <person name="Bringel F."/>
        </authorList>
    </citation>
    <scope>NUCLEOTIDE SEQUENCE</scope>
    <source>
        <strain evidence="2">PDD-24b-2</strain>
    </source>
</reference>
<organism evidence="2 3">
    <name type="scientific">Dioszegia hungarica</name>
    <dbReference type="NCBI Taxonomy" id="4972"/>
    <lineage>
        <taxon>Eukaryota</taxon>
        <taxon>Fungi</taxon>
        <taxon>Dikarya</taxon>
        <taxon>Basidiomycota</taxon>
        <taxon>Agaricomycotina</taxon>
        <taxon>Tremellomycetes</taxon>
        <taxon>Tremellales</taxon>
        <taxon>Bulleribasidiaceae</taxon>
        <taxon>Dioszegia</taxon>
    </lineage>
</organism>
<evidence type="ECO:0000256" key="1">
    <source>
        <dbReference type="SAM" id="MobiDB-lite"/>
    </source>
</evidence>
<dbReference type="AlphaFoldDB" id="A0AA38LSZ2"/>